<evidence type="ECO:0000313" key="3">
    <source>
        <dbReference type="EMBL" id="GFY41829.1"/>
    </source>
</evidence>
<dbReference type="AlphaFoldDB" id="A0A8X6WUZ9"/>
<feature type="compositionally biased region" description="Basic residues" evidence="1">
    <location>
        <begin position="14"/>
        <end position="23"/>
    </location>
</feature>
<keyword evidence="2" id="KW-0472">Membrane</keyword>
<name>A0A8X6WUZ9_9ARAC</name>
<evidence type="ECO:0000313" key="4">
    <source>
        <dbReference type="Proteomes" id="UP000886998"/>
    </source>
</evidence>
<evidence type="ECO:0000256" key="2">
    <source>
        <dbReference type="SAM" id="Phobius"/>
    </source>
</evidence>
<keyword evidence="2" id="KW-0812">Transmembrane</keyword>
<dbReference type="EMBL" id="BMAV01002698">
    <property type="protein sequence ID" value="GFY41829.1"/>
    <property type="molecule type" value="Genomic_DNA"/>
</dbReference>
<feature type="transmembrane region" description="Helical" evidence="2">
    <location>
        <begin position="36"/>
        <end position="54"/>
    </location>
</feature>
<sequence length="89" mass="10131">MVKGGPEEMNPSYRRGKQKKKKDHTTLLPDLLFSEYIYISGATMVTAGIFSCNLNRPCINNFDQQIEKMNDSLCCTSTVFEFALQETQN</sequence>
<dbReference type="Proteomes" id="UP000886998">
    <property type="component" value="Unassembled WGS sequence"/>
</dbReference>
<keyword evidence="4" id="KW-1185">Reference proteome</keyword>
<accession>A0A8X6WUZ9</accession>
<comment type="caution">
    <text evidence="3">The sequence shown here is derived from an EMBL/GenBank/DDBJ whole genome shotgun (WGS) entry which is preliminary data.</text>
</comment>
<evidence type="ECO:0000256" key="1">
    <source>
        <dbReference type="SAM" id="MobiDB-lite"/>
    </source>
</evidence>
<keyword evidence="2" id="KW-1133">Transmembrane helix</keyword>
<reference evidence="3" key="1">
    <citation type="submission" date="2020-08" db="EMBL/GenBank/DDBJ databases">
        <title>Multicomponent nature underlies the extraordinary mechanical properties of spider dragline silk.</title>
        <authorList>
            <person name="Kono N."/>
            <person name="Nakamura H."/>
            <person name="Mori M."/>
            <person name="Yoshida Y."/>
            <person name="Ohtoshi R."/>
            <person name="Malay A.D."/>
            <person name="Moran D.A.P."/>
            <person name="Tomita M."/>
            <person name="Numata K."/>
            <person name="Arakawa K."/>
        </authorList>
    </citation>
    <scope>NUCLEOTIDE SEQUENCE</scope>
</reference>
<proteinExistence type="predicted"/>
<protein>
    <submittedName>
        <fullName evidence="3">Uncharacterized protein</fullName>
    </submittedName>
</protein>
<feature type="region of interest" description="Disordered" evidence="1">
    <location>
        <begin position="1"/>
        <end position="23"/>
    </location>
</feature>
<organism evidence="3 4">
    <name type="scientific">Trichonephila inaurata madagascariensis</name>
    <dbReference type="NCBI Taxonomy" id="2747483"/>
    <lineage>
        <taxon>Eukaryota</taxon>
        <taxon>Metazoa</taxon>
        <taxon>Ecdysozoa</taxon>
        <taxon>Arthropoda</taxon>
        <taxon>Chelicerata</taxon>
        <taxon>Arachnida</taxon>
        <taxon>Araneae</taxon>
        <taxon>Araneomorphae</taxon>
        <taxon>Entelegynae</taxon>
        <taxon>Araneoidea</taxon>
        <taxon>Nephilidae</taxon>
        <taxon>Trichonephila</taxon>
        <taxon>Trichonephila inaurata</taxon>
    </lineage>
</organism>
<gene>
    <name evidence="3" type="ORF">TNIN_328731</name>
</gene>